<keyword evidence="1" id="KW-0472">Membrane</keyword>
<dbReference type="Proteomes" id="UP000029725">
    <property type="component" value="Unassembled WGS sequence"/>
</dbReference>
<dbReference type="SUPFAM" id="SSF58038">
    <property type="entry name" value="SNARE fusion complex"/>
    <property type="match status" value="1"/>
</dbReference>
<dbReference type="SMART" id="SM00397">
    <property type="entry name" value="t_SNARE"/>
    <property type="match status" value="1"/>
</dbReference>
<dbReference type="GO" id="GO:0048278">
    <property type="term" value="P:vesicle docking"/>
    <property type="evidence" value="ECO:0007669"/>
    <property type="project" value="TreeGrafter"/>
</dbReference>
<feature type="transmembrane region" description="Helical" evidence="1">
    <location>
        <begin position="116"/>
        <end position="137"/>
    </location>
</feature>
<dbReference type="AlphaFoldDB" id="A0A098VVH5"/>
<dbReference type="RefSeq" id="XP_013239331.1">
    <property type="nucleotide sequence ID" value="XM_013383877.1"/>
</dbReference>
<protein>
    <submittedName>
        <fullName evidence="3">Pep12 syntaxin-like protein</fullName>
    </submittedName>
</protein>
<evidence type="ECO:0000313" key="4">
    <source>
        <dbReference type="Proteomes" id="UP000029725"/>
    </source>
</evidence>
<feature type="domain" description="T-SNARE coiled-coil homology" evidence="2">
    <location>
        <begin position="43"/>
        <end position="105"/>
    </location>
</feature>
<dbReference type="GO" id="GO:0031201">
    <property type="term" value="C:SNARE complex"/>
    <property type="evidence" value="ECO:0007669"/>
    <property type="project" value="TreeGrafter"/>
</dbReference>
<keyword evidence="4" id="KW-1185">Reference proteome</keyword>
<evidence type="ECO:0000313" key="3">
    <source>
        <dbReference type="EMBL" id="KGG52895.1"/>
    </source>
</evidence>
<dbReference type="VEuPathDB" id="MicrosporidiaDB:DI09_127p10"/>
<reference evidence="3 4" key="1">
    <citation type="submission" date="2014-04" db="EMBL/GenBank/DDBJ databases">
        <title>A new species of microsporidia sheds light on the evolution of extreme parasitism.</title>
        <authorList>
            <person name="Haag K.L."/>
            <person name="James T.Y."/>
            <person name="Larsson R."/>
            <person name="Schaer T.M."/>
            <person name="Refardt D."/>
            <person name="Pombert J.-F."/>
            <person name="Ebert D."/>
        </authorList>
    </citation>
    <scope>NUCLEOTIDE SEQUENCE [LARGE SCALE GENOMIC DNA]</scope>
    <source>
        <strain evidence="3 4">UGP3</strain>
        <tissue evidence="3">Spores</tissue>
    </source>
</reference>
<name>A0A098VVH5_9MICR</name>
<dbReference type="GO" id="GO:0006886">
    <property type="term" value="P:intracellular protein transport"/>
    <property type="evidence" value="ECO:0007669"/>
    <property type="project" value="TreeGrafter"/>
</dbReference>
<gene>
    <name evidence="3" type="ORF">DI09_127p10</name>
</gene>
<evidence type="ECO:0000259" key="2">
    <source>
        <dbReference type="PROSITE" id="PS50192"/>
    </source>
</evidence>
<dbReference type="EMBL" id="JMKJ01000030">
    <property type="protein sequence ID" value="KGG52895.1"/>
    <property type="molecule type" value="Genomic_DNA"/>
</dbReference>
<keyword evidence="1" id="KW-1133">Transmembrane helix</keyword>
<organism evidence="3 4">
    <name type="scientific">Mitosporidium daphniae</name>
    <dbReference type="NCBI Taxonomy" id="1485682"/>
    <lineage>
        <taxon>Eukaryota</taxon>
        <taxon>Fungi</taxon>
        <taxon>Fungi incertae sedis</taxon>
        <taxon>Microsporidia</taxon>
        <taxon>Mitosporidium</taxon>
    </lineage>
</organism>
<dbReference type="PANTHER" id="PTHR19957:SF38">
    <property type="entry name" value="LD27581P"/>
    <property type="match status" value="1"/>
</dbReference>
<comment type="caution">
    <text evidence="3">The sequence shown here is derived from an EMBL/GenBank/DDBJ whole genome shotgun (WGS) entry which is preliminary data.</text>
</comment>
<proteinExistence type="predicted"/>
<keyword evidence="1" id="KW-0812">Transmembrane</keyword>
<dbReference type="PANTHER" id="PTHR19957">
    <property type="entry name" value="SYNTAXIN"/>
    <property type="match status" value="1"/>
</dbReference>
<dbReference type="OrthoDB" id="364348at2759"/>
<dbReference type="GO" id="GO:0005484">
    <property type="term" value="F:SNAP receptor activity"/>
    <property type="evidence" value="ECO:0007669"/>
    <property type="project" value="TreeGrafter"/>
</dbReference>
<evidence type="ECO:0000256" key="1">
    <source>
        <dbReference type="SAM" id="Phobius"/>
    </source>
</evidence>
<dbReference type="InterPro" id="IPR000727">
    <property type="entry name" value="T_SNARE_dom"/>
</dbReference>
<dbReference type="InterPro" id="IPR045242">
    <property type="entry name" value="Syntaxin"/>
</dbReference>
<dbReference type="PROSITE" id="PS50192">
    <property type="entry name" value="T_SNARE"/>
    <property type="match status" value="1"/>
</dbReference>
<sequence length="138" mass="15100">MTQLSCKKETKYTISDEYANGFCQQAEEKEPLLAFAIQSVDLEGQLIERDLAIRNVQASLFQVGDIYRDLGALVGSQQTCIDNIESNVEAATEFTTLARKHLNGASARPRRSAASCCGMVPVLILVIIVLLIIIILLA</sequence>
<dbReference type="GeneID" id="25258213"/>
<dbReference type="Gene3D" id="1.20.5.110">
    <property type="match status" value="1"/>
</dbReference>
<dbReference type="CDD" id="cd15840">
    <property type="entry name" value="SNARE_Qa"/>
    <property type="match status" value="1"/>
</dbReference>
<dbReference type="HOGENOM" id="CLU_1855765_0_0_1"/>
<dbReference type="GO" id="GO:0000149">
    <property type="term" value="F:SNARE binding"/>
    <property type="evidence" value="ECO:0007669"/>
    <property type="project" value="TreeGrafter"/>
</dbReference>
<accession>A0A098VVH5</accession>
<dbReference type="GO" id="GO:0012505">
    <property type="term" value="C:endomembrane system"/>
    <property type="evidence" value="ECO:0007669"/>
    <property type="project" value="TreeGrafter"/>
</dbReference>
<dbReference type="GO" id="GO:0006906">
    <property type="term" value="P:vesicle fusion"/>
    <property type="evidence" value="ECO:0007669"/>
    <property type="project" value="TreeGrafter"/>
</dbReference>